<evidence type="ECO:0000256" key="11">
    <source>
        <dbReference type="ARBA" id="ARBA00023004"/>
    </source>
</evidence>
<dbReference type="InterPro" id="IPR002213">
    <property type="entry name" value="UDP_glucos_trans"/>
</dbReference>
<dbReference type="GO" id="GO:0004497">
    <property type="term" value="F:monooxygenase activity"/>
    <property type="evidence" value="ECO:0007669"/>
    <property type="project" value="UniProtKB-KW"/>
</dbReference>
<evidence type="ECO:0000313" key="15">
    <source>
        <dbReference type="EMBL" id="KAJ6220426.1"/>
    </source>
</evidence>
<evidence type="ECO:0008006" key="17">
    <source>
        <dbReference type="Google" id="ProtNLM"/>
    </source>
</evidence>
<keyword evidence="8" id="KW-0256">Endoplasmic reticulum</keyword>
<dbReference type="GO" id="GO:0008194">
    <property type="term" value="F:UDP-glycosyltransferase activity"/>
    <property type="evidence" value="ECO:0007669"/>
    <property type="project" value="InterPro"/>
</dbReference>
<organism evidence="15 16">
    <name type="scientific">Blomia tropicalis</name>
    <name type="common">Mite</name>
    <dbReference type="NCBI Taxonomy" id="40697"/>
    <lineage>
        <taxon>Eukaryota</taxon>
        <taxon>Metazoa</taxon>
        <taxon>Ecdysozoa</taxon>
        <taxon>Arthropoda</taxon>
        <taxon>Chelicerata</taxon>
        <taxon>Arachnida</taxon>
        <taxon>Acari</taxon>
        <taxon>Acariformes</taxon>
        <taxon>Sarcoptiformes</taxon>
        <taxon>Astigmata</taxon>
        <taxon>Glycyphagoidea</taxon>
        <taxon>Echimyopodidae</taxon>
        <taxon>Blomia</taxon>
    </lineage>
</organism>
<dbReference type="GO" id="GO:0020037">
    <property type="term" value="F:heme binding"/>
    <property type="evidence" value="ECO:0007669"/>
    <property type="project" value="InterPro"/>
</dbReference>
<dbReference type="CDD" id="cd03784">
    <property type="entry name" value="GT1_Gtf-like"/>
    <property type="match status" value="1"/>
</dbReference>
<evidence type="ECO:0000256" key="1">
    <source>
        <dbReference type="ARBA" id="ARBA00001971"/>
    </source>
</evidence>
<sequence>MKIFFHAVDGAGHMNALAGLAQALIKRGHICYVLLNKSFAGKYVEFGFKEILLESKAPVQAKPQEHSKTENPIKVMAKMILESGLLNDLPPLEKLKNSDKNEEKFMDQLLETVVSFNPQIENAIEREKPDLFVLDHFFIPPAILKASIPWIYVFSGNPLFLLDSPNLPPGGTGYSVDSDRNDWEIFRNVRKEILSDKQLKCFQKLRDAIDFDLDEMQKYYDQSFVIPISPYLNIYGYPKELDYQDIEPLSDNFTCVDAFCRETSTPFEWPENFSKPKNGEKLVYFSLGSMGSIDVKLVKRIVQILGQTPHRYIVSKGPLADEYELPDNCWGGEYVPQTAILPLVDLVITHGGNNTVTESFCFGKPMIIFPLFGDQFDNAQRVEEKNYGIQLRPYSFKDEQLLQAIDKLLNDTELYERLNKVARRIECSNSKDKRGIPGPNPRFPFGYQWEKSLDHPIEVEVNWMRKYGKAYGVYTGLLPTLTLVDHEMIKQVLVRDFNHFIDRRYLNAYHEIWNLNLFSIEAEPWKKIRSIVTPNFTSGKLRSMHPQLMICAKKLLNTLDRELNKSSSNGKIKIYPRDFMYRYTIDVTSSVFFGMETDVNNEDNGYCYVSSATDFEPDWNKIILSDEPLNYFIQLLKTVINQRRSSGIKRNDFVQCLLESTLQSNDGNTLKLTENEIIAQCFVFFLGSYDSTANALTVTLFELARNESTQQRLFEEINSIVKETDNESQTSYIESILNRAPYLEAVIKEGMRKYPPEVRLERRVGSNNIKIGDIPMDKDILVEISVAGVHYCPEYYPEPERFDPERFMPENRDKLIPYTYLPFGQGLRNCVGSRFAYEMMKICLAAIIYLYQFSVCPETPDKLTFVKGMPVLITDHFLIEMSKRN</sequence>
<protein>
    <recommendedName>
        <fullName evidence="17">Cytochrome P450</fullName>
    </recommendedName>
</protein>
<dbReference type="Proteomes" id="UP001142055">
    <property type="component" value="Chromosome 2"/>
</dbReference>
<dbReference type="PRINTS" id="PR00385">
    <property type="entry name" value="P450"/>
</dbReference>
<dbReference type="SUPFAM" id="SSF53756">
    <property type="entry name" value="UDP-Glycosyltransferase/glycogen phosphorylase"/>
    <property type="match status" value="1"/>
</dbReference>
<evidence type="ECO:0000256" key="6">
    <source>
        <dbReference type="ARBA" id="ARBA00022679"/>
    </source>
</evidence>
<dbReference type="AlphaFoldDB" id="A0A9Q0M6Q6"/>
<evidence type="ECO:0000256" key="10">
    <source>
        <dbReference type="ARBA" id="ARBA00023002"/>
    </source>
</evidence>
<dbReference type="PANTHER" id="PTHR24292">
    <property type="entry name" value="CYTOCHROME P450"/>
    <property type="match status" value="1"/>
</dbReference>
<evidence type="ECO:0000256" key="2">
    <source>
        <dbReference type="ARBA" id="ARBA00004174"/>
    </source>
</evidence>
<comment type="similarity">
    <text evidence="4">Belongs to the cytochrome P450 family.</text>
</comment>
<dbReference type="Gene3D" id="1.10.630.10">
    <property type="entry name" value="Cytochrome P450"/>
    <property type="match status" value="1"/>
</dbReference>
<evidence type="ECO:0000313" key="16">
    <source>
        <dbReference type="Proteomes" id="UP001142055"/>
    </source>
</evidence>
<dbReference type="Pfam" id="PF00067">
    <property type="entry name" value="p450"/>
    <property type="match status" value="1"/>
</dbReference>
<reference evidence="15" key="1">
    <citation type="submission" date="2022-12" db="EMBL/GenBank/DDBJ databases">
        <title>Genome assemblies of Blomia tropicalis.</title>
        <authorList>
            <person name="Cui Y."/>
        </authorList>
    </citation>
    <scope>NUCLEOTIDE SEQUENCE</scope>
    <source>
        <tissue evidence="15">Adult mites</tissue>
    </source>
</reference>
<dbReference type="InterPro" id="IPR036396">
    <property type="entry name" value="Cyt_P450_sf"/>
</dbReference>
<dbReference type="Gene3D" id="3.40.50.2000">
    <property type="entry name" value="Glycogen Phosphorylase B"/>
    <property type="match status" value="2"/>
</dbReference>
<keyword evidence="12" id="KW-0503">Monooxygenase</keyword>
<evidence type="ECO:0000256" key="14">
    <source>
        <dbReference type="PIRSR" id="PIRSR602401-1"/>
    </source>
</evidence>
<evidence type="ECO:0000256" key="3">
    <source>
        <dbReference type="ARBA" id="ARBA00004406"/>
    </source>
</evidence>
<dbReference type="CDD" id="cd11056">
    <property type="entry name" value="CYP6-like"/>
    <property type="match status" value="1"/>
</dbReference>
<dbReference type="PANTHER" id="PTHR24292:SF102">
    <property type="entry name" value="CYTOCHROME P450 FAMILY-RELATED"/>
    <property type="match status" value="1"/>
</dbReference>
<evidence type="ECO:0000256" key="12">
    <source>
        <dbReference type="ARBA" id="ARBA00023033"/>
    </source>
</evidence>
<keyword evidence="10" id="KW-0560">Oxidoreductase</keyword>
<dbReference type="GO" id="GO:0005789">
    <property type="term" value="C:endoplasmic reticulum membrane"/>
    <property type="evidence" value="ECO:0007669"/>
    <property type="project" value="UniProtKB-SubCell"/>
</dbReference>
<dbReference type="InterPro" id="IPR002401">
    <property type="entry name" value="Cyt_P450_E_grp-I"/>
</dbReference>
<dbReference type="GO" id="GO:0005506">
    <property type="term" value="F:iron ion binding"/>
    <property type="evidence" value="ECO:0007669"/>
    <property type="project" value="InterPro"/>
</dbReference>
<evidence type="ECO:0000256" key="13">
    <source>
        <dbReference type="ARBA" id="ARBA00023136"/>
    </source>
</evidence>
<evidence type="ECO:0000256" key="7">
    <source>
        <dbReference type="ARBA" id="ARBA00022723"/>
    </source>
</evidence>
<dbReference type="InterPro" id="IPR001128">
    <property type="entry name" value="Cyt_P450"/>
</dbReference>
<accession>A0A9Q0M6Q6</accession>
<keyword evidence="5 14" id="KW-0349">Heme</keyword>
<keyword evidence="16" id="KW-1185">Reference proteome</keyword>
<proteinExistence type="inferred from homology"/>
<feature type="binding site" description="axial binding residue" evidence="14">
    <location>
        <position position="830"/>
    </location>
    <ligand>
        <name>heme</name>
        <dbReference type="ChEBI" id="CHEBI:30413"/>
    </ligand>
    <ligandPart>
        <name>Fe</name>
        <dbReference type="ChEBI" id="CHEBI:18248"/>
    </ligandPart>
</feature>
<keyword evidence="13" id="KW-0472">Membrane</keyword>
<dbReference type="PRINTS" id="PR00463">
    <property type="entry name" value="EP450I"/>
</dbReference>
<dbReference type="PROSITE" id="PS00086">
    <property type="entry name" value="CYTOCHROME_P450"/>
    <property type="match status" value="1"/>
</dbReference>
<dbReference type="Pfam" id="PF00201">
    <property type="entry name" value="UDPGT"/>
    <property type="match status" value="1"/>
</dbReference>
<dbReference type="InterPro" id="IPR050476">
    <property type="entry name" value="Insect_CytP450_Detox"/>
</dbReference>
<evidence type="ECO:0000256" key="9">
    <source>
        <dbReference type="ARBA" id="ARBA00022848"/>
    </source>
</evidence>
<keyword evidence="9" id="KW-0492">Microsome</keyword>
<keyword evidence="7 14" id="KW-0479">Metal-binding</keyword>
<evidence type="ECO:0000256" key="5">
    <source>
        <dbReference type="ARBA" id="ARBA00022617"/>
    </source>
</evidence>
<dbReference type="GO" id="GO:0016705">
    <property type="term" value="F:oxidoreductase activity, acting on paired donors, with incorporation or reduction of molecular oxygen"/>
    <property type="evidence" value="ECO:0007669"/>
    <property type="project" value="InterPro"/>
</dbReference>
<keyword evidence="6" id="KW-0808">Transferase</keyword>
<comment type="cofactor">
    <cofactor evidence="1 14">
        <name>heme</name>
        <dbReference type="ChEBI" id="CHEBI:30413"/>
    </cofactor>
</comment>
<evidence type="ECO:0000256" key="4">
    <source>
        <dbReference type="ARBA" id="ARBA00010617"/>
    </source>
</evidence>
<gene>
    <name evidence="15" type="ORF">RDWZM_006238</name>
</gene>
<keyword evidence="11 14" id="KW-0408">Iron</keyword>
<evidence type="ECO:0000256" key="8">
    <source>
        <dbReference type="ARBA" id="ARBA00022824"/>
    </source>
</evidence>
<dbReference type="InterPro" id="IPR017972">
    <property type="entry name" value="Cyt_P450_CS"/>
</dbReference>
<name>A0A9Q0M6Q6_BLOTA</name>
<comment type="caution">
    <text evidence="15">The sequence shown here is derived from an EMBL/GenBank/DDBJ whole genome shotgun (WGS) entry which is preliminary data.</text>
</comment>
<dbReference type="SUPFAM" id="SSF48264">
    <property type="entry name" value="Cytochrome P450"/>
    <property type="match status" value="1"/>
</dbReference>
<comment type="subcellular location">
    <subcellularLocation>
        <location evidence="3">Endoplasmic reticulum membrane</location>
        <topology evidence="3">Peripheral membrane protein</topology>
    </subcellularLocation>
    <subcellularLocation>
        <location evidence="2">Microsome membrane</location>
        <topology evidence="2">Peripheral membrane protein</topology>
    </subcellularLocation>
</comment>
<dbReference type="EMBL" id="JAPWDV010000002">
    <property type="protein sequence ID" value="KAJ6220426.1"/>
    <property type="molecule type" value="Genomic_DNA"/>
</dbReference>